<keyword evidence="4" id="KW-1185">Reference proteome</keyword>
<dbReference type="InParanoid" id="E2AZ57"/>
<dbReference type="EMBL" id="GL444092">
    <property type="protein sequence ID" value="EFN61282.1"/>
    <property type="molecule type" value="Genomic_DNA"/>
</dbReference>
<evidence type="ECO:0000313" key="4">
    <source>
        <dbReference type="Proteomes" id="UP000000311"/>
    </source>
</evidence>
<organism evidence="4">
    <name type="scientific">Camponotus floridanus</name>
    <name type="common">Florida carpenter ant</name>
    <dbReference type="NCBI Taxonomy" id="104421"/>
    <lineage>
        <taxon>Eukaryota</taxon>
        <taxon>Metazoa</taxon>
        <taxon>Ecdysozoa</taxon>
        <taxon>Arthropoda</taxon>
        <taxon>Hexapoda</taxon>
        <taxon>Insecta</taxon>
        <taxon>Pterygota</taxon>
        <taxon>Neoptera</taxon>
        <taxon>Endopterygota</taxon>
        <taxon>Hymenoptera</taxon>
        <taxon>Apocrita</taxon>
        <taxon>Aculeata</taxon>
        <taxon>Formicoidea</taxon>
        <taxon>Formicidae</taxon>
        <taxon>Formicinae</taxon>
        <taxon>Camponotus</taxon>
    </lineage>
</organism>
<evidence type="ECO:0000313" key="3">
    <source>
        <dbReference type="EMBL" id="EFN61282.1"/>
    </source>
</evidence>
<dbReference type="GO" id="GO:0004190">
    <property type="term" value="F:aspartic-type endopeptidase activity"/>
    <property type="evidence" value="ECO:0007669"/>
    <property type="project" value="InterPro"/>
</dbReference>
<gene>
    <name evidence="3" type="ORF">EAG_00602</name>
</gene>
<dbReference type="InterPro" id="IPR021109">
    <property type="entry name" value="Peptidase_aspartic_dom_sf"/>
</dbReference>
<keyword evidence="1" id="KW-0378">Hydrolase</keyword>
<sequence length="176" mass="19928">KDVAIDDVKIEALIDTGSDISLMRADEYISIGSPRFQETKIRFSGIGSDEIAALGEFQAHITIDGRSYPILIRVVSDTVLRQKLIIGTDFLDTVEVNVRQGTITINPIRKQIVEEDILEIFRIDVEGTYDSNEVDVSHIQNAEHRRTIVTLVENYKPNRTRETDIKMSIVLKDDEP</sequence>
<dbReference type="Proteomes" id="UP000000311">
    <property type="component" value="Unassembled WGS sequence"/>
</dbReference>
<dbReference type="GO" id="GO:0006508">
    <property type="term" value="P:proteolysis"/>
    <property type="evidence" value="ECO:0007669"/>
    <property type="project" value="InterPro"/>
</dbReference>
<dbReference type="SUPFAM" id="SSF50630">
    <property type="entry name" value="Acid proteases"/>
    <property type="match status" value="1"/>
</dbReference>
<evidence type="ECO:0000256" key="1">
    <source>
        <dbReference type="ARBA" id="ARBA00022801"/>
    </source>
</evidence>
<feature type="domain" description="Peptidase A2" evidence="2">
    <location>
        <begin position="10"/>
        <end position="48"/>
    </location>
</feature>
<name>E2AZ57_CAMFO</name>
<protein>
    <recommendedName>
        <fullName evidence="2">Peptidase A2 domain-containing protein</fullName>
    </recommendedName>
</protein>
<feature type="non-terminal residue" evidence="3">
    <location>
        <position position="1"/>
    </location>
</feature>
<accession>E2AZ57</accession>
<proteinExistence type="predicted"/>
<dbReference type="AlphaFoldDB" id="E2AZ57"/>
<dbReference type="PROSITE" id="PS00141">
    <property type="entry name" value="ASP_PROTEASE"/>
    <property type="match status" value="1"/>
</dbReference>
<dbReference type="InterPro" id="IPR001969">
    <property type="entry name" value="Aspartic_peptidase_AS"/>
</dbReference>
<feature type="non-terminal residue" evidence="3">
    <location>
        <position position="176"/>
    </location>
</feature>
<dbReference type="PROSITE" id="PS50175">
    <property type="entry name" value="ASP_PROT_RETROV"/>
    <property type="match status" value="1"/>
</dbReference>
<reference evidence="3 4" key="1">
    <citation type="journal article" date="2010" name="Science">
        <title>Genomic comparison of the ants Camponotus floridanus and Harpegnathos saltator.</title>
        <authorList>
            <person name="Bonasio R."/>
            <person name="Zhang G."/>
            <person name="Ye C."/>
            <person name="Mutti N.S."/>
            <person name="Fang X."/>
            <person name="Qin N."/>
            <person name="Donahue G."/>
            <person name="Yang P."/>
            <person name="Li Q."/>
            <person name="Li C."/>
            <person name="Zhang P."/>
            <person name="Huang Z."/>
            <person name="Berger S.L."/>
            <person name="Reinberg D."/>
            <person name="Wang J."/>
            <person name="Liebig J."/>
        </authorList>
    </citation>
    <scope>NUCLEOTIDE SEQUENCE [LARGE SCALE GENOMIC DNA]</scope>
    <source>
        <strain evidence="4">C129</strain>
    </source>
</reference>
<dbReference type="InterPro" id="IPR001995">
    <property type="entry name" value="Peptidase_A2_cat"/>
</dbReference>
<dbReference type="Gene3D" id="2.40.70.10">
    <property type="entry name" value="Acid Proteases"/>
    <property type="match status" value="1"/>
</dbReference>
<dbReference type="OMA" id="EIFCINV"/>
<evidence type="ECO:0000259" key="2">
    <source>
        <dbReference type="PROSITE" id="PS50175"/>
    </source>
</evidence>